<evidence type="ECO:0000256" key="2">
    <source>
        <dbReference type="ARBA" id="ARBA00022723"/>
    </source>
</evidence>
<evidence type="ECO:0000256" key="6">
    <source>
        <dbReference type="NCBIfam" id="TIGR01928"/>
    </source>
</evidence>
<dbReference type="PANTHER" id="PTHR48073:SF5">
    <property type="entry name" value="O-SUCCINYLBENZOATE SYNTHASE"/>
    <property type="match status" value="1"/>
</dbReference>
<dbReference type="SFLD" id="SFLDF00009">
    <property type="entry name" value="o-succinylbenzoate_synthase"/>
    <property type="match status" value="1"/>
</dbReference>
<dbReference type="InterPro" id="IPR029017">
    <property type="entry name" value="Enolase-like_N"/>
</dbReference>
<dbReference type="SUPFAM" id="SSF51604">
    <property type="entry name" value="Enolase C-terminal domain-like"/>
    <property type="match status" value="1"/>
</dbReference>
<feature type="domain" description="Mandelate racemase/muconate lactonizing enzyme C-terminal" evidence="7">
    <location>
        <begin position="142"/>
        <end position="235"/>
    </location>
</feature>
<dbReference type="EC" id="4.2.1.113" evidence="5 6"/>
<dbReference type="InterPro" id="IPR010197">
    <property type="entry name" value="OSBS/NAAAR"/>
</dbReference>
<evidence type="ECO:0000259" key="7">
    <source>
        <dbReference type="SMART" id="SM00922"/>
    </source>
</evidence>
<dbReference type="SFLD" id="SFLDS00001">
    <property type="entry name" value="Enolase"/>
    <property type="match status" value="1"/>
</dbReference>
<sequence length="379" mass="41484">MRITGVALRWVRLPLVTPFRTSVYTEYDREVLLVQVCTAAGVTGWGECVAMRGGIYSPESIESAEEVLRTTLIPLVTDRDDVTAESAKTSFAEVDGNPMAKAALEMALLDAQLRERRTSLARYFHVKRPQVPAGVSVGIMGMDELRAAVLQYASQEYQRIKIKIKPGWDVEPVRMIRKMLGHQMAVQVDGNGAYTLDEAKKLTELEEYGLVMIEQPLAAHDLEGHAELAAYLNTPICLDEPITCKADAIEAIKLGAADIINIKPGRVGGYLEARDIHDVCGERGVPVWVGGMLETGLGRAANVALAALEHFELVGDLSASERFFTRDITEPIVMHKGFIPVPTGDGIGVVPHPKILDEVTERQDLVFGTVPGSDRLIRT</sequence>
<evidence type="ECO:0000313" key="8">
    <source>
        <dbReference type="EMBL" id="MFC4063325.1"/>
    </source>
</evidence>
<evidence type="ECO:0000256" key="5">
    <source>
        <dbReference type="ARBA" id="ARBA00029491"/>
    </source>
</evidence>
<keyword evidence="3" id="KW-0460">Magnesium</keyword>
<comment type="cofactor">
    <cofactor evidence="1">
        <name>a divalent metal cation</name>
        <dbReference type="ChEBI" id="CHEBI:60240"/>
    </cofactor>
</comment>
<dbReference type="PANTHER" id="PTHR48073">
    <property type="entry name" value="O-SUCCINYLBENZOATE SYNTHASE-RELATED"/>
    <property type="match status" value="1"/>
</dbReference>
<dbReference type="GO" id="GO:0043748">
    <property type="term" value="F:O-succinylbenzoate synthase activity"/>
    <property type="evidence" value="ECO:0007669"/>
    <property type="project" value="UniProtKB-EC"/>
</dbReference>
<dbReference type="Gene3D" id="3.30.390.10">
    <property type="entry name" value="Enolase-like, N-terminal domain"/>
    <property type="match status" value="1"/>
</dbReference>
<keyword evidence="2" id="KW-0479">Metal-binding</keyword>
<name>A0ABV8IJT8_9ACTN</name>
<comment type="caution">
    <text evidence="8">The sequence shown here is derived from an EMBL/GenBank/DDBJ whole genome shotgun (WGS) entry which is preliminary data.</text>
</comment>
<evidence type="ECO:0000313" key="9">
    <source>
        <dbReference type="Proteomes" id="UP001595867"/>
    </source>
</evidence>
<dbReference type="SUPFAM" id="SSF54826">
    <property type="entry name" value="Enolase N-terminal domain-like"/>
    <property type="match status" value="1"/>
</dbReference>
<dbReference type="Pfam" id="PF02746">
    <property type="entry name" value="MR_MLE_N"/>
    <property type="match status" value="1"/>
</dbReference>
<dbReference type="InterPro" id="IPR036849">
    <property type="entry name" value="Enolase-like_C_sf"/>
</dbReference>
<dbReference type="Gene3D" id="3.20.20.120">
    <property type="entry name" value="Enolase-like C-terminal domain"/>
    <property type="match status" value="1"/>
</dbReference>
<dbReference type="Proteomes" id="UP001595867">
    <property type="component" value="Unassembled WGS sequence"/>
</dbReference>
<keyword evidence="9" id="KW-1185">Reference proteome</keyword>
<accession>A0ABV8IJT8</accession>
<evidence type="ECO:0000256" key="1">
    <source>
        <dbReference type="ARBA" id="ARBA00001968"/>
    </source>
</evidence>
<dbReference type="InterPro" id="IPR013341">
    <property type="entry name" value="Mandelate_racemase_N_dom"/>
</dbReference>
<dbReference type="NCBIfam" id="TIGR01928">
    <property type="entry name" value="menC_lowGC_arch"/>
    <property type="match status" value="1"/>
</dbReference>
<dbReference type="Pfam" id="PF13378">
    <property type="entry name" value="MR_MLE_C"/>
    <property type="match status" value="1"/>
</dbReference>
<organism evidence="8 9">
    <name type="scientific">Actinoplanes subglobosus</name>
    <dbReference type="NCBI Taxonomy" id="1547892"/>
    <lineage>
        <taxon>Bacteria</taxon>
        <taxon>Bacillati</taxon>
        <taxon>Actinomycetota</taxon>
        <taxon>Actinomycetes</taxon>
        <taxon>Micromonosporales</taxon>
        <taxon>Micromonosporaceae</taxon>
        <taxon>Actinoplanes</taxon>
    </lineage>
</organism>
<evidence type="ECO:0000256" key="3">
    <source>
        <dbReference type="ARBA" id="ARBA00022842"/>
    </source>
</evidence>
<dbReference type="SMART" id="SM00922">
    <property type="entry name" value="MR_MLE"/>
    <property type="match status" value="1"/>
</dbReference>
<dbReference type="SFLD" id="SFLDG00180">
    <property type="entry name" value="muconate_cycloisomerase"/>
    <property type="match status" value="1"/>
</dbReference>
<keyword evidence="4 8" id="KW-0456">Lyase</keyword>
<protein>
    <recommendedName>
        <fullName evidence="5 6">o-succinylbenzoate synthase</fullName>
        <ecNumber evidence="5 6">4.2.1.113</ecNumber>
    </recommendedName>
</protein>
<dbReference type="RefSeq" id="WP_378064321.1">
    <property type="nucleotide sequence ID" value="NZ_JBHSBL010000001.1"/>
</dbReference>
<proteinExistence type="predicted"/>
<gene>
    <name evidence="8" type="primary">menC</name>
    <name evidence="8" type="ORF">ACFO0C_00155</name>
</gene>
<evidence type="ECO:0000256" key="4">
    <source>
        <dbReference type="ARBA" id="ARBA00023239"/>
    </source>
</evidence>
<reference evidence="9" key="1">
    <citation type="journal article" date="2019" name="Int. J. Syst. Evol. Microbiol.">
        <title>The Global Catalogue of Microorganisms (GCM) 10K type strain sequencing project: providing services to taxonomists for standard genome sequencing and annotation.</title>
        <authorList>
            <consortium name="The Broad Institute Genomics Platform"/>
            <consortium name="The Broad Institute Genome Sequencing Center for Infectious Disease"/>
            <person name="Wu L."/>
            <person name="Ma J."/>
        </authorList>
    </citation>
    <scope>NUCLEOTIDE SEQUENCE [LARGE SCALE GENOMIC DNA]</scope>
    <source>
        <strain evidence="9">TBRC 5832</strain>
    </source>
</reference>
<dbReference type="EMBL" id="JBHSBL010000001">
    <property type="protein sequence ID" value="MFC4063325.1"/>
    <property type="molecule type" value="Genomic_DNA"/>
</dbReference>
<dbReference type="InterPro" id="IPR013342">
    <property type="entry name" value="Mandelate_racemase_C"/>
</dbReference>
<dbReference type="InterPro" id="IPR029065">
    <property type="entry name" value="Enolase_C-like"/>
</dbReference>